<dbReference type="InterPro" id="IPR006461">
    <property type="entry name" value="PLAC_motif_containing"/>
</dbReference>
<keyword evidence="2" id="KW-0472">Membrane</keyword>
<organism evidence="3 4">
    <name type="scientific">Xylaria bambusicola</name>
    <dbReference type="NCBI Taxonomy" id="326684"/>
    <lineage>
        <taxon>Eukaryota</taxon>
        <taxon>Fungi</taxon>
        <taxon>Dikarya</taxon>
        <taxon>Ascomycota</taxon>
        <taxon>Pezizomycotina</taxon>
        <taxon>Sordariomycetes</taxon>
        <taxon>Xylariomycetidae</taxon>
        <taxon>Xylariales</taxon>
        <taxon>Xylariaceae</taxon>
        <taxon>Xylaria</taxon>
    </lineage>
</organism>
<comment type="caution">
    <text evidence="3">The sequence shown here is derived from an EMBL/GenBank/DDBJ whole genome shotgun (WGS) entry which is preliminary data.</text>
</comment>
<evidence type="ECO:0000256" key="2">
    <source>
        <dbReference type="SAM" id="Phobius"/>
    </source>
</evidence>
<dbReference type="Proteomes" id="UP001305414">
    <property type="component" value="Unassembled WGS sequence"/>
</dbReference>
<name>A0AAN7UV74_9PEZI</name>
<evidence type="ECO:0000256" key="1">
    <source>
        <dbReference type="SAM" id="MobiDB-lite"/>
    </source>
</evidence>
<dbReference type="PANTHER" id="PTHR15907">
    <property type="entry name" value="DUF614 FAMILY PROTEIN-RELATED"/>
    <property type="match status" value="1"/>
</dbReference>
<reference evidence="3 4" key="1">
    <citation type="submission" date="2023-10" db="EMBL/GenBank/DDBJ databases">
        <title>Draft genome sequence of Xylaria bambusicola isolate GMP-LS, the root and basal stem rot pathogen of sugarcane in Indonesia.</title>
        <authorList>
            <person name="Selvaraj P."/>
            <person name="Muralishankar V."/>
            <person name="Muruganantham S."/>
            <person name="Sp S."/>
            <person name="Haryani S."/>
            <person name="Lau K.J.X."/>
            <person name="Naqvi N.I."/>
        </authorList>
    </citation>
    <scope>NUCLEOTIDE SEQUENCE [LARGE SCALE GENOMIC DNA]</scope>
    <source>
        <strain evidence="3">GMP-LS</strain>
    </source>
</reference>
<evidence type="ECO:0000313" key="4">
    <source>
        <dbReference type="Proteomes" id="UP001305414"/>
    </source>
</evidence>
<gene>
    <name evidence="3" type="ORF">RRF57_010567</name>
</gene>
<proteinExistence type="predicted"/>
<keyword evidence="4" id="KW-1185">Reference proteome</keyword>
<dbReference type="Pfam" id="PF04749">
    <property type="entry name" value="PLAC8"/>
    <property type="match status" value="1"/>
</dbReference>
<accession>A0AAN7UV74</accession>
<dbReference type="AlphaFoldDB" id="A0AAN7UV74"/>
<evidence type="ECO:0000313" key="3">
    <source>
        <dbReference type="EMBL" id="KAK5634854.1"/>
    </source>
</evidence>
<protein>
    <submittedName>
        <fullName evidence="3">Uncharacterized protein</fullName>
    </submittedName>
</protein>
<keyword evidence="2" id="KW-1133">Transmembrane helix</keyword>
<feature type="region of interest" description="Disordered" evidence="1">
    <location>
        <begin position="81"/>
        <end position="101"/>
    </location>
</feature>
<feature type="transmembrane region" description="Helical" evidence="2">
    <location>
        <begin position="6"/>
        <end position="32"/>
    </location>
</feature>
<dbReference type="EMBL" id="JAWHQM010000045">
    <property type="protein sequence ID" value="KAK5634854.1"/>
    <property type="molecule type" value="Genomic_DNA"/>
</dbReference>
<keyword evidence="2" id="KW-0812">Transmembrane</keyword>
<sequence>MLNADCLVHGVLQCVCGLGWMYDLFFLCWTMLKREQIRARFIIPGTPLNDCCVSYWCQCCAIIQHDNEVARRMPKPMDLLKNQPIPIPDMSSMHRSRSPFS</sequence>